<dbReference type="OMA" id="EISTVWT"/>
<evidence type="ECO:0000256" key="7">
    <source>
        <dbReference type="ARBA" id="ARBA00023242"/>
    </source>
</evidence>
<evidence type="ECO:0000313" key="12">
    <source>
        <dbReference type="RefSeq" id="XP_035665639.1"/>
    </source>
</evidence>
<feature type="compositionally biased region" description="Basic and acidic residues" evidence="9">
    <location>
        <begin position="14"/>
        <end position="36"/>
    </location>
</feature>
<keyword evidence="6" id="KW-0238">DNA-binding</keyword>
<evidence type="ECO:0000256" key="8">
    <source>
        <dbReference type="PROSITE-ProRule" id="PRU00042"/>
    </source>
</evidence>
<dbReference type="GeneID" id="118408887"/>
<evidence type="ECO:0000259" key="10">
    <source>
        <dbReference type="PROSITE" id="PS50157"/>
    </source>
</evidence>
<dbReference type="SMART" id="SM00355">
    <property type="entry name" value="ZnF_C2H2"/>
    <property type="match status" value="2"/>
</dbReference>
<comment type="subcellular location">
    <subcellularLocation>
        <location evidence="1">Nucleus</location>
    </subcellularLocation>
</comment>
<dbReference type="PANTHER" id="PTHR24392:SF31">
    <property type="entry name" value="C2H2-TYPE DOMAIN-CONTAINING PROTEIN"/>
    <property type="match status" value="1"/>
</dbReference>
<keyword evidence="2" id="KW-0479">Metal-binding</keyword>
<dbReference type="AlphaFoldDB" id="A0A9J7HWL7"/>
<dbReference type="GO" id="GO:0006357">
    <property type="term" value="P:regulation of transcription by RNA polymerase II"/>
    <property type="evidence" value="ECO:0000318"/>
    <property type="project" value="GO_Central"/>
</dbReference>
<feature type="region of interest" description="Disordered" evidence="9">
    <location>
        <begin position="1"/>
        <end position="47"/>
    </location>
</feature>
<dbReference type="InterPro" id="IPR013087">
    <property type="entry name" value="Znf_C2H2_type"/>
</dbReference>
<keyword evidence="4 8" id="KW-0863">Zinc-finger</keyword>
<keyword evidence="5" id="KW-0862">Zinc</keyword>
<feature type="compositionally biased region" description="Basic residues" evidence="9">
    <location>
        <begin position="186"/>
        <end position="201"/>
    </location>
</feature>
<feature type="region of interest" description="Disordered" evidence="9">
    <location>
        <begin position="183"/>
        <end position="214"/>
    </location>
</feature>
<dbReference type="Gene3D" id="3.30.160.60">
    <property type="entry name" value="Classic Zinc Finger"/>
    <property type="match status" value="2"/>
</dbReference>
<reference evidence="12" key="1">
    <citation type="submission" date="2025-08" db="UniProtKB">
        <authorList>
            <consortium name="RefSeq"/>
        </authorList>
    </citation>
    <scope>IDENTIFICATION</scope>
    <source>
        <strain evidence="12">S238N-H82</strain>
        <tissue evidence="12">Testes</tissue>
    </source>
</reference>
<evidence type="ECO:0000256" key="2">
    <source>
        <dbReference type="ARBA" id="ARBA00022723"/>
    </source>
</evidence>
<dbReference type="GO" id="GO:0000981">
    <property type="term" value="F:DNA-binding transcription factor activity, RNA polymerase II-specific"/>
    <property type="evidence" value="ECO:0000318"/>
    <property type="project" value="GO_Central"/>
</dbReference>
<evidence type="ECO:0000256" key="5">
    <source>
        <dbReference type="ARBA" id="ARBA00022833"/>
    </source>
</evidence>
<dbReference type="KEGG" id="bfo:118408887"/>
<sequence length="214" mass="23734">MANLSCGGSTDGLRPGHSENETEDLRSGHPGNETKADITGQHGIEEQASCAGTFDVKVEKTDSLSPCLQTEDPDEAPLQNKTTDTGGQRDRGGRDSGEETFYWEVMKTGSSSQLEHGESNMPELNTEKPYMCGECGFRTKQKSDLSIHKRTHTSDKPYKCDQCDYSAEISTVWTFIWQTTPVTNPTRRKSSLNKHMTKHTGTKPYKGDQCDSEM</sequence>
<evidence type="ECO:0000256" key="4">
    <source>
        <dbReference type="ARBA" id="ARBA00022771"/>
    </source>
</evidence>
<dbReference type="RefSeq" id="XP_035665639.1">
    <property type="nucleotide sequence ID" value="XM_035809746.1"/>
</dbReference>
<dbReference type="InterPro" id="IPR036236">
    <property type="entry name" value="Znf_C2H2_sf"/>
</dbReference>
<evidence type="ECO:0000256" key="6">
    <source>
        <dbReference type="ARBA" id="ARBA00023125"/>
    </source>
</evidence>
<proteinExistence type="predicted"/>
<accession>A0A9J7HWL7</accession>
<dbReference type="PANTHER" id="PTHR24392">
    <property type="entry name" value="ZINC FINGER PROTEIN"/>
    <property type="match status" value="1"/>
</dbReference>
<keyword evidence="3" id="KW-0677">Repeat</keyword>
<keyword evidence="7" id="KW-0539">Nucleus</keyword>
<gene>
    <name evidence="12" type="primary">LOC118408887</name>
</gene>
<dbReference type="PROSITE" id="PS50157">
    <property type="entry name" value="ZINC_FINGER_C2H2_2"/>
    <property type="match status" value="1"/>
</dbReference>
<evidence type="ECO:0000256" key="3">
    <source>
        <dbReference type="ARBA" id="ARBA00022737"/>
    </source>
</evidence>
<keyword evidence="11" id="KW-1185">Reference proteome</keyword>
<name>A0A9J7HWL7_BRAFL</name>
<organism evidence="11 12">
    <name type="scientific">Branchiostoma floridae</name>
    <name type="common">Florida lancelet</name>
    <name type="synonym">Amphioxus</name>
    <dbReference type="NCBI Taxonomy" id="7739"/>
    <lineage>
        <taxon>Eukaryota</taxon>
        <taxon>Metazoa</taxon>
        <taxon>Chordata</taxon>
        <taxon>Cephalochordata</taxon>
        <taxon>Leptocardii</taxon>
        <taxon>Amphioxiformes</taxon>
        <taxon>Branchiostomatidae</taxon>
        <taxon>Branchiostoma</taxon>
    </lineage>
</organism>
<feature type="domain" description="C2H2-type" evidence="10">
    <location>
        <begin position="130"/>
        <end position="157"/>
    </location>
</feature>
<dbReference type="GO" id="GO:0008270">
    <property type="term" value="F:zinc ion binding"/>
    <property type="evidence" value="ECO:0007669"/>
    <property type="project" value="UniProtKB-KW"/>
</dbReference>
<evidence type="ECO:0000313" key="11">
    <source>
        <dbReference type="Proteomes" id="UP000001554"/>
    </source>
</evidence>
<dbReference type="FunFam" id="3.30.160.60:FF:001045">
    <property type="entry name" value="Uncharacterized protein"/>
    <property type="match status" value="1"/>
</dbReference>
<feature type="compositionally biased region" description="Basic and acidic residues" evidence="9">
    <location>
        <begin position="87"/>
        <end position="96"/>
    </location>
</feature>
<dbReference type="Proteomes" id="UP000001554">
    <property type="component" value="Unplaced"/>
</dbReference>
<dbReference type="OrthoDB" id="654211at2759"/>
<dbReference type="GO" id="GO:0003677">
    <property type="term" value="F:DNA binding"/>
    <property type="evidence" value="ECO:0007669"/>
    <property type="project" value="UniProtKB-KW"/>
</dbReference>
<protein>
    <submittedName>
        <fullName evidence="12">Zinc finger protein 180-like</fullName>
    </submittedName>
</protein>
<evidence type="ECO:0000256" key="9">
    <source>
        <dbReference type="SAM" id="MobiDB-lite"/>
    </source>
</evidence>
<dbReference type="GO" id="GO:0005634">
    <property type="term" value="C:nucleus"/>
    <property type="evidence" value="ECO:0007669"/>
    <property type="project" value="UniProtKB-SubCell"/>
</dbReference>
<feature type="compositionally biased region" description="Basic and acidic residues" evidence="9">
    <location>
        <begin position="205"/>
        <end position="214"/>
    </location>
</feature>
<dbReference type="SUPFAM" id="SSF57667">
    <property type="entry name" value="beta-beta-alpha zinc fingers"/>
    <property type="match status" value="1"/>
</dbReference>
<feature type="region of interest" description="Disordered" evidence="9">
    <location>
        <begin position="64"/>
        <end position="96"/>
    </location>
</feature>
<evidence type="ECO:0000256" key="1">
    <source>
        <dbReference type="ARBA" id="ARBA00004123"/>
    </source>
</evidence>